<keyword evidence="5" id="KW-1185">Reference proteome</keyword>
<protein>
    <submittedName>
        <fullName evidence="4">Response regulator</fullName>
    </submittedName>
</protein>
<evidence type="ECO:0000313" key="5">
    <source>
        <dbReference type="Proteomes" id="UP000790096"/>
    </source>
</evidence>
<dbReference type="EMBL" id="JABBFR010000001">
    <property type="protein sequence ID" value="MBT0723000.1"/>
    <property type="molecule type" value="Genomic_DNA"/>
</dbReference>
<organism evidence="4 5">
    <name type="scientific">Rosenbergiella gaditana</name>
    <dbReference type="NCBI Taxonomy" id="2726987"/>
    <lineage>
        <taxon>Bacteria</taxon>
        <taxon>Pseudomonadati</taxon>
        <taxon>Pseudomonadota</taxon>
        <taxon>Gammaproteobacteria</taxon>
        <taxon>Enterobacterales</taxon>
        <taxon>Erwiniaceae</taxon>
        <taxon>Rosenbergiella</taxon>
    </lineage>
</organism>
<dbReference type="InterPro" id="IPR050595">
    <property type="entry name" value="Bact_response_regulator"/>
</dbReference>
<sequence>MSVENFLTNKVVVIIDNDPVCDAVLAEFLSYAGAEVMQTDSGEEGLDLVEQHDVTLIICGLNLLDIPAVPLVKQLHASTIQTPIIALTDTHDVNLIAAVMRSGVYDVILKPLTDVSALKKLLIEAIYPDMFSSNVDESDKLQEEWNHLVSYPEESLALLRNLQPPAHLKVAGCHVGYRQLNTSDNNGLIIDIAELSDHEFGFYIFDAEWVGEYGAVAALLFRAFFNDLLKKQIAAHPDNLPALTSVLHDLQLLLKKSGLHGEYPLVIGYFNRLRGHLLIVNSGLSCVIHHDQQHTSLIKNMALGRYFHDSAQEQRILLNSGECEVWNGPRKLWLRFH</sequence>
<feature type="domain" description="Response regulatory" evidence="3">
    <location>
        <begin position="11"/>
        <end position="125"/>
    </location>
</feature>
<dbReference type="Gene3D" id="3.60.40.10">
    <property type="entry name" value="PPM-type phosphatase domain"/>
    <property type="match status" value="1"/>
</dbReference>
<accession>A0ABS5SUR7</accession>
<dbReference type="InterPro" id="IPR036457">
    <property type="entry name" value="PPM-type-like_dom_sf"/>
</dbReference>
<dbReference type="PANTHER" id="PTHR44591:SF3">
    <property type="entry name" value="RESPONSE REGULATORY DOMAIN-CONTAINING PROTEIN"/>
    <property type="match status" value="1"/>
</dbReference>
<name>A0ABS5SUR7_9GAMM</name>
<dbReference type="Gene3D" id="3.40.50.2300">
    <property type="match status" value="1"/>
</dbReference>
<evidence type="ECO:0000313" key="4">
    <source>
        <dbReference type="EMBL" id="MBT0723000.1"/>
    </source>
</evidence>
<dbReference type="PANTHER" id="PTHR44591">
    <property type="entry name" value="STRESS RESPONSE REGULATOR PROTEIN 1"/>
    <property type="match status" value="1"/>
</dbReference>
<comment type="caution">
    <text evidence="4">The sequence shown here is derived from an EMBL/GenBank/DDBJ whole genome shotgun (WGS) entry which is preliminary data.</text>
</comment>
<gene>
    <name evidence="4" type="ORF">HH682_00785</name>
</gene>
<dbReference type="InterPro" id="IPR001789">
    <property type="entry name" value="Sig_transdc_resp-reg_receiver"/>
</dbReference>
<comment type="caution">
    <text evidence="2">Lacks conserved residue(s) required for the propagation of feature annotation.</text>
</comment>
<dbReference type="SUPFAM" id="SSF52172">
    <property type="entry name" value="CheY-like"/>
    <property type="match status" value="1"/>
</dbReference>
<dbReference type="CDD" id="cd00156">
    <property type="entry name" value="REC"/>
    <property type="match status" value="1"/>
</dbReference>
<dbReference type="PROSITE" id="PS50110">
    <property type="entry name" value="RESPONSE_REGULATORY"/>
    <property type="match status" value="1"/>
</dbReference>
<dbReference type="InterPro" id="IPR011006">
    <property type="entry name" value="CheY-like_superfamily"/>
</dbReference>
<dbReference type="Pfam" id="PF00072">
    <property type="entry name" value="Response_reg"/>
    <property type="match status" value="1"/>
</dbReference>
<dbReference type="Proteomes" id="UP000790096">
    <property type="component" value="Unassembled WGS sequence"/>
</dbReference>
<reference evidence="4 5" key="1">
    <citation type="submission" date="2020-04" db="EMBL/GenBank/DDBJ databases">
        <title>Genome sequencing of Rosenbergiella species.</title>
        <authorList>
            <person name="Alvarez-Perez S."/>
            <person name="Lievens B."/>
        </authorList>
    </citation>
    <scope>NUCLEOTIDE SEQUENCE [LARGE SCALE GENOMIC DNA]</scope>
    <source>
        <strain evidence="4 5">S61</strain>
    </source>
</reference>
<evidence type="ECO:0000259" key="3">
    <source>
        <dbReference type="PROSITE" id="PS50110"/>
    </source>
</evidence>
<evidence type="ECO:0000256" key="2">
    <source>
        <dbReference type="PROSITE-ProRule" id="PRU00169"/>
    </source>
</evidence>
<keyword evidence="1" id="KW-0597">Phosphoprotein</keyword>
<dbReference type="SMART" id="SM00448">
    <property type="entry name" value="REC"/>
    <property type="match status" value="1"/>
</dbReference>
<dbReference type="RefSeq" id="WP_214235301.1">
    <property type="nucleotide sequence ID" value="NZ_JABBFR010000001.1"/>
</dbReference>
<proteinExistence type="predicted"/>
<evidence type="ECO:0000256" key="1">
    <source>
        <dbReference type="ARBA" id="ARBA00022553"/>
    </source>
</evidence>